<evidence type="ECO:0000313" key="2">
    <source>
        <dbReference type="Proteomes" id="UP000307510"/>
    </source>
</evidence>
<gene>
    <name evidence="1" type="ORF">FEA48_05825</name>
</gene>
<accession>A0A5R9ALL0</accession>
<dbReference type="EMBL" id="VASG01000001">
    <property type="protein sequence ID" value="TLP78716.1"/>
    <property type="molecule type" value="Genomic_DNA"/>
</dbReference>
<comment type="caution">
    <text evidence="1">The sequence shown here is derived from an EMBL/GenBank/DDBJ whole genome shotgun (WGS) entry which is preliminary data.</text>
</comment>
<name>A0A5R9ALL0_PSENT</name>
<sequence length="115" mass="13264">MNHMVFNGRPDLSQPIDAQGGDNLDDAAYLFRLLLEDASEQGLDEDEFYFLEDHMLSFFVRVQGYEFLLDAVAMGSISRLRMAYEIWRRSAECVLQDLIEANMGDWGEDELFISI</sequence>
<reference evidence="2" key="2">
    <citation type="submission" date="2019-06" db="EMBL/GenBank/DDBJ databases">
        <title>AzeR, a transcriptional regulator that responds to azelaic acid in Pseudomonas nitroreducens.</title>
        <authorList>
            <person name="Bez C."/>
            <person name="Javvadi S.G."/>
            <person name="Bertani I."/>
            <person name="Devescovi G."/>
            <person name="Studholme D.J."/>
            <person name="Geller A."/>
            <person name="Levy A."/>
            <person name="Venturi V."/>
        </authorList>
    </citation>
    <scope>NUCLEOTIDE SEQUENCE [LARGE SCALE GENOMIC DNA]</scope>
    <source>
        <strain evidence="2">DSM 9128</strain>
    </source>
</reference>
<evidence type="ECO:0000313" key="1">
    <source>
        <dbReference type="EMBL" id="TLP78716.1"/>
    </source>
</evidence>
<dbReference type="Proteomes" id="UP000307510">
    <property type="component" value="Unassembled WGS sequence"/>
</dbReference>
<proteinExistence type="predicted"/>
<organism evidence="1 2">
    <name type="scientific">Pseudomonas nitroreducens</name>
    <dbReference type="NCBI Taxonomy" id="46680"/>
    <lineage>
        <taxon>Bacteria</taxon>
        <taxon>Pseudomonadati</taxon>
        <taxon>Pseudomonadota</taxon>
        <taxon>Gammaproteobacteria</taxon>
        <taxon>Pseudomonadales</taxon>
        <taxon>Pseudomonadaceae</taxon>
        <taxon>Pseudomonas</taxon>
    </lineage>
</organism>
<reference evidence="1 2" key="1">
    <citation type="submission" date="2019-05" db="EMBL/GenBank/DDBJ databases">
        <authorList>
            <person name="Moore K."/>
            <person name="O'Neill P."/>
            <person name="Farbos A."/>
            <person name="Studholme D.J."/>
        </authorList>
    </citation>
    <scope>NUCLEOTIDE SEQUENCE [LARGE SCALE GENOMIC DNA]</scope>
    <source>
        <strain evidence="1 2">DSM 9128</strain>
    </source>
</reference>
<protein>
    <submittedName>
        <fullName evidence="1">Uncharacterized protein</fullName>
    </submittedName>
</protein>
<dbReference type="AlphaFoldDB" id="A0A5R9ALL0"/>
<dbReference type="RefSeq" id="WP_138212912.1">
    <property type="nucleotide sequence ID" value="NZ_VASG01000001.1"/>
</dbReference>